<dbReference type="EMBL" id="LCCZ01000036">
    <property type="protein sequence ID" value="KKS42800.1"/>
    <property type="molecule type" value="Genomic_DNA"/>
</dbReference>
<evidence type="ECO:0000313" key="3">
    <source>
        <dbReference type="Proteomes" id="UP000034875"/>
    </source>
</evidence>
<protein>
    <submittedName>
        <fullName evidence="2">Membrane permease, cation efflux pump</fullName>
    </submittedName>
</protein>
<reference evidence="2 3" key="1">
    <citation type="journal article" date="2015" name="Nature">
        <title>rRNA introns, odd ribosomes, and small enigmatic genomes across a large radiation of phyla.</title>
        <authorList>
            <person name="Brown C.T."/>
            <person name="Hug L.A."/>
            <person name="Thomas B.C."/>
            <person name="Sharon I."/>
            <person name="Castelle C.J."/>
            <person name="Singh A."/>
            <person name="Wilkins M.J."/>
            <person name="Williams K.H."/>
            <person name="Banfield J.F."/>
        </authorList>
    </citation>
    <scope>NUCLEOTIDE SEQUENCE [LARGE SCALE GENOMIC DNA]</scope>
</reference>
<dbReference type="AlphaFoldDB" id="A0A0G0Z1Y9"/>
<evidence type="ECO:0000256" key="1">
    <source>
        <dbReference type="SAM" id="Phobius"/>
    </source>
</evidence>
<keyword evidence="1" id="KW-1133">Transmembrane helix</keyword>
<dbReference type="Gene3D" id="2.40.50.100">
    <property type="match status" value="1"/>
</dbReference>
<keyword evidence="1" id="KW-0472">Membrane</keyword>
<sequence length="127" mass="13314">MRFIFQHKIIAGIAMIILAGGVYYFYSASANNKNETRYFLSAAEKGTLIVSVSGSGNIEAIDSSDVSSDISGEIESVKAALGDKAGKGQSLAVVKNDELGIKEESAKSALNLAKEGHKNIGAKSARC</sequence>
<organism evidence="2 3">
    <name type="scientific">candidate division CPR1 bacterium GW2011_GWA2_42_17</name>
    <dbReference type="NCBI Taxonomy" id="1618341"/>
    <lineage>
        <taxon>Bacteria</taxon>
        <taxon>candidate division CPR1</taxon>
    </lineage>
</organism>
<proteinExistence type="predicted"/>
<dbReference type="Proteomes" id="UP000034875">
    <property type="component" value="Unassembled WGS sequence"/>
</dbReference>
<evidence type="ECO:0000313" key="2">
    <source>
        <dbReference type="EMBL" id="KKS42800.1"/>
    </source>
</evidence>
<name>A0A0G0Z1Y9_9BACT</name>
<comment type="caution">
    <text evidence="2">The sequence shown here is derived from an EMBL/GenBank/DDBJ whole genome shotgun (WGS) entry which is preliminary data.</text>
</comment>
<gene>
    <name evidence="2" type="ORF">UV05_C0036G0004</name>
</gene>
<keyword evidence="1" id="KW-0812">Transmembrane</keyword>
<accession>A0A0G0Z1Y9</accession>
<feature type="transmembrane region" description="Helical" evidence="1">
    <location>
        <begin position="9"/>
        <end position="26"/>
    </location>
</feature>